<comment type="caution">
    <text evidence="2">The sequence shown here is derived from an EMBL/GenBank/DDBJ whole genome shotgun (WGS) entry which is preliminary data.</text>
</comment>
<organism evidence="2 3">
    <name type="scientific">Stylosanthes scabra</name>
    <dbReference type="NCBI Taxonomy" id="79078"/>
    <lineage>
        <taxon>Eukaryota</taxon>
        <taxon>Viridiplantae</taxon>
        <taxon>Streptophyta</taxon>
        <taxon>Embryophyta</taxon>
        <taxon>Tracheophyta</taxon>
        <taxon>Spermatophyta</taxon>
        <taxon>Magnoliopsida</taxon>
        <taxon>eudicotyledons</taxon>
        <taxon>Gunneridae</taxon>
        <taxon>Pentapetalae</taxon>
        <taxon>rosids</taxon>
        <taxon>fabids</taxon>
        <taxon>Fabales</taxon>
        <taxon>Fabaceae</taxon>
        <taxon>Papilionoideae</taxon>
        <taxon>50 kb inversion clade</taxon>
        <taxon>dalbergioids sensu lato</taxon>
        <taxon>Dalbergieae</taxon>
        <taxon>Pterocarpus clade</taxon>
        <taxon>Stylosanthes</taxon>
    </lineage>
</organism>
<reference evidence="2 3" key="1">
    <citation type="journal article" date="2023" name="Plants (Basel)">
        <title>Bridging the Gap: Combining Genomics and Transcriptomics Approaches to Understand Stylosanthes scabra, an Orphan Legume from the Brazilian Caatinga.</title>
        <authorList>
            <person name="Ferreira-Neto J.R.C."/>
            <person name="da Silva M.D."/>
            <person name="Binneck E."/>
            <person name="de Melo N.F."/>
            <person name="da Silva R.H."/>
            <person name="de Melo A.L.T.M."/>
            <person name="Pandolfi V."/>
            <person name="Bustamante F.O."/>
            <person name="Brasileiro-Vidal A.C."/>
            <person name="Benko-Iseppon A.M."/>
        </authorList>
    </citation>
    <scope>NUCLEOTIDE SEQUENCE [LARGE SCALE GENOMIC DNA]</scope>
    <source>
        <tissue evidence="2">Leaves</tissue>
    </source>
</reference>
<feature type="compositionally biased region" description="Basic and acidic residues" evidence="1">
    <location>
        <begin position="115"/>
        <end position="127"/>
    </location>
</feature>
<evidence type="ECO:0000313" key="2">
    <source>
        <dbReference type="EMBL" id="MED6200968.1"/>
    </source>
</evidence>
<dbReference type="EMBL" id="JASCZI010213193">
    <property type="protein sequence ID" value="MED6200968.1"/>
    <property type="molecule type" value="Genomic_DNA"/>
</dbReference>
<protein>
    <submittedName>
        <fullName evidence="2">Uncharacterized protein</fullName>
    </submittedName>
</protein>
<dbReference type="Proteomes" id="UP001341840">
    <property type="component" value="Unassembled WGS sequence"/>
</dbReference>
<name>A0ABU6XW28_9FABA</name>
<sequence>MAAGEDEVKDGFFGLFAALSTALSATASSVRPYQTFVISSLPSSSNDPSLPSAASLNTFTEIRSFSPIPSEIDIRPSLAALFSSAPSLSPFSSASAPLIPCSQAATTTDEEDEKIESPTKLENIDLA</sequence>
<evidence type="ECO:0000313" key="3">
    <source>
        <dbReference type="Proteomes" id="UP001341840"/>
    </source>
</evidence>
<feature type="non-terminal residue" evidence="2">
    <location>
        <position position="127"/>
    </location>
</feature>
<proteinExistence type="predicted"/>
<gene>
    <name evidence="2" type="ORF">PIB30_090412</name>
</gene>
<keyword evidence="3" id="KW-1185">Reference proteome</keyword>
<feature type="region of interest" description="Disordered" evidence="1">
    <location>
        <begin position="102"/>
        <end position="127"/>
    </location>
</feature>
<accession>A0ABU6XW28</accession>
<evidence type="ECO:0000256" key="1">
    <source>
        <dbReference type="SAM" id="MobiDB-lite"/>
    </source>
</evidence>